<dbReference type="STRING" id="4529.A0A0E0P4Q6"/>
<evidence type="ECO:0000313" key="3">
    <source>
        <dbReference type="EnsemblPlants" id="ORUFI04G01260.1"/>
    </source>
</evidence>
<organism evidence="3 4">
    <name type="scientific">Oryza rufipogon</name>
    <name type="common">Brownbeard rice</name>
    <name type="synonym">Asian wild rice</name>
    <dbReference type="NCBI Taxonomy" id="4529"/>
    <lineage>
        <taxon>Eukaryota</taxon>
        <taxon>Viridiplantae</taxon>
        <taxon>Streptophyta</taxon>
        <taxon>Embryophyta</taxon>
        <taxon>Tracheophyta</taxon>
        <taxon>Spermatophyta</taxon>
        <taxon>Magnoliopsida</taxon>
        <taxon>Liliopsida</taxon>
        <taxon>Poales</taxon>
        <taxon>Poaceae</taxon>
        <taxon>BOP clade</taxon>
        <taxon>Oryzoideae</taxon>
        <taxon>Oryzeae</taxon>
        <taxon>Oryzinae</taxon>
        <taxon>Oryza</taxon>
    </lineage>
</organism>
<keyword evidence="4" id="KW-1185">Reference proteome</keyword>
<sequence length="165" mass="18023">MIPSTIPRRFNSIALFHSSGAIHSMESNNNSSALFHFDYYIQQQQQHGGRDRHGGGQLKLMNHGPWGQASSYNSIAVRDEIKLSAREQVTAVEGTVGNFRDVDEPVITSLTFYTNAGRKYGPYGGNGKQGTPFSIPVGKGCIVVGFWGRCGWLLDAIGVYVSPQS</sequence>
<evidence type="ECO:0000259" key="2">
    <source>
        <dbReference type="PROSITE" id="PS51752"/>
    </source>
</evidence>
<dbReference type="AlphaFoldDB" id="A0A0E0P4Q6"/>
<dbReference type="Proteomes" id="UP000008022">
    <property type="component" value="Unassembled WGS sequence"/>
</dbReference>
<keyword evidence="1" id="KW-0430">Lectin</keyword>
<dbReference type="Pfam" id="PF01419">
    <property type="entry name" value="Jacalin"/>
    <property type="match status" value="1"/>
</dbReference>
<dbReference type="SMART" id="SM00915">
    <property type="entry name" value="Jacalin"/>
    <property type="match status" value="1"/>
</dbReference>
<evidence type="ECO:0000313" key="4">
    <source>
        <dbReference type="Proteomes" id="UP000008022"/>
    </source>
</evidence>
<dbReference type="CDD" id="cd09612">
    <property type="entry name" value="Jacalin"/>
    <property type="match status" value="1"/>
</dbReference>
<protein>
    <recommendedName>
        <fullName evidence="2">Jacalin-type lectin domain-containing protein</fullName>
    </recommendedName>
</protein>
<reference evidence="4" key="1">
    <citation type="submission" date="2013-06" db="EMBL/GenBank/DDBJ databases">
        <authorList>
            <person name="Zhao Q."/>
        </authorList>
    </citation>
    <scope>NUCLEOTIDE SEQUENCE</scope>
    <source>
        <strain evidence="4">cv. W1943</strain>
    </source>
</reference>
<dbReference type="HOGENOM" id="CLU_078923_4_2_1"/>
<dbReference type="PANTHER" id="PTHR46506">
    <property type="entry name" value="OS05G0143600 PROTEIN"/>
    <property type="match status" value="1"/>
</dbReference>
<dbReference type="OMA" id="VYIAPCK"/>
<evidence type="ECO:0000256" key="1">
    <source>
        <dbReference type="ARBA" id="ARBA00022734"/>
    </source>
</evidence>
<dbReference type="PROSITE" id="PS51752">
    <property type="entry name" value="JACALIN_LECTIN"/>
    <property type="match status" value="1"/>
</dbReference>
<proteinExistence type="predicted"/>
<dbReference type="Gramene" id="ORUFI04G01260.1">
    <property type="protein sequence ID" value="ORUFI04G01260.1"/>
    <property type="gene ID" value="ORUFI04G01260"/>
</dbReference>
<dbReference type="SUPFAM" id="SSF51101">
    <property type="entry name" value="Mannose-binding lectins"/>
    <property type="match status" value="1"/>
</dbReference>
<reference evidence="3" key="2">
    <citation type="submission" date="2015-06" db="UniProtKB">
        <authorList>
            <consortium name="EnsemblPlants"/>
        </authorList>
    </citation>
    <scope>IDENTIFICATION</scope>
</reference>
<dbReference type="InterPro" id="IPR001229">
    <property type="entry name" value="Jacalin-like_lectin_dom"/>
</dbReference>
<dbReference type="InterPro" id="IPR033734">
    <property type="entry name" value="Jacalin-like_lectin_dom_plant"/>
</dbReference>
<dbReference type="Gene3D" id="2.100.10.30">
    <property type="entry name" value="Jacalin-like lectin domain"/>
    <property type="match status" value="1"/>
</dbReference>
<feature type="domain" description="Jacalin-type lectin" evidence="2">
    <location>
        <begin position="1"/>
        <end position="163"/>
    </location>
</feature>
<dbReference type="EnsemblPlants" id="ORUFI04G01260.1">
    <property type="protein sequence ID" value="ORUFI04G01260.1"/>
    <property type="gene ID" value="ORUFI04G01260"/>
</dbReference>
<dbReference type="SMR" id="A0A0E0P4Q6"/>
<accession>A0A0E0P4Q6</accession>
<dbReference type="GO" id="GO:0030246">
    <property type="term" value="F:carbohydrate binding"/>
    <property type="evidence" value="ECO:0007669"/>
    <property type="project" value="UniProtKB-KW"/>
</dbReference>
<dbReference type="InterPro" id="IPR036404">
    <property type="entry name" value="Jacalin-like_lectin_dom_sf"/>
</dbReference>
<name>A0A0E0P4Q6_ORYRU</name>